<dbReference type="OrthoDB" id="95460at2"/>
<dbReference type="InterPro" id="IPR051541">
    <property type="entry name" value="PTS_SugarTrans_NitroReg"/>
</dbReference>
<dbReference type="CDD" id="cd00211">
    <property type="entry name" value="PTS_IIA_fru"/>
    <property type="match status" value="1"/>
</dbReference>
<dbReference type="InterPro" id="IPR002178">
    <property type="entry name" value="PTS_EIIA_type-2_dom"/>
</dbReference>
<accession>F4LQ49</accession>
<evidence type="ECO:0000313" key="2">
    <source>
        <dbReference type="EMBL" id="AEE17127.1"/>
    </source>
</evidence>
<name>F4LQ49_TREBD</name>
<dbReference type="GO" id="GO:0030295">
    <property type="term" value="F:protein kinase activator activity"/>
    <property type="evidence" value="ECO:0007669"/>
    <property type="project" value="TreeGrafter"/>
</dbReference>
<dbReference type="STRING" id="906968.Trebr_1705"/>
<dbReference type="Pfam" id="PF00359">
    <property type="entry name" value="PTS_EIIA_2"/>
    <property type="match status" value="1"/>
</dbReference>
<reference evidence="3" key="1">
    <citation type="submission" date="2011-04" db="EMBL/GenBank/DDBJ databases">
        <title>The complete genome of Treponema brennaborense DSM 12168.</title>
        <authorList>
            <person name="Lucas S."/>
            <person name="Han J."/>
            <person name="Lapidus A."/>
            <person name="Bruce D."/>
            <person name="Goodwin L."/>
            <person name="Pitluck S."/>
            <person name="Peters L."/>
            <person name="Kyrpides N."/>
            <person name="Mavromatis K."/>
            <person name="Ivanova N."/>
            <person name="Mikhailova N."/>
            <person name="Pagani I."/>
            <person name="Teshima H."/>
            <person name="Detter J.C."/>
            <person name="Tapia R."/>
            <person name="Han C."/>
            <person name="Land M."/>
            <person name="Hauser L."/>
            <person name="Markowitz V."/>
            <person name="Cheng J.-F."/>
            <person name="Hugenholtz P."/>
            <person name="Woyke T."/>
            <person name="Wu D."/>
            <person name="Gronow S."/>
            <person name="Wellnitz S."/>
            <person name="Brambilla E."/>
            <person name="Klenk H.-P."/>
            <person name="Eisen J.A."/>
        </authorList>
    </citation>
    <scope>NUCLEOTIDE SEQUENCE [LARGE SCALE GENOMIC DNA]</scope>
    <source>
        <strain evidence="3">DSM 12168 / CIP 105900 / DD5/3</strain>
    </source>
</reference>
<evidence type="ECO:0000259" key="1">
    <source>
        <dbReference type="PROSITE" id="PS51094"/>
    </source>
</evidence>
<keyword evidence="3" id="KW-1185">Reference proteome</keyword>
<dbReference type="PANTHER" id="PTHR47738">
    <property type="entry name" value="PTS SYSTEM FRUCTOSE-LIKE EIIA COMPONENT-RELATED"/>
    <property type="match status" value="1"/>
</dbReference>
<dbReference type="InterPro" id="IPR016152">
    <property type="entry name" value="PTrfase/Anion_transptr"/>
</dbReference>
<dbReference type="SUPFAM" id="SSF55804">
    <property type="entry name" value="Phoshotransferase/anion transport protein"/>
    <property type="match status" value="1"/>
</dbReference>
<dbReference type="EMBL" id="CP002696">
    <property type="protein sequence ID" value="AEE17127.1"/>
    <property type="molecule type" value="Genomic_DNA"/>
</dbReference>
<proteinExistence type="predicted"/>
<sequence length="157" mass="16927">MILGQVFDPKSVNISLESTDKDEVFEELVESLVAVQPGLNRAEALAAVQEREAKLSTGIGRGVAVPHGICSGVSGVKGAIGISRGGIEYDSLDKAPVRIIFMLLSGRDECEYHLQVIKRLAQILEDPSFVDIILSKTTPQDVYDTLVRFEDAVTAAV</sequence>
<feature type="domain" description="PTS EIIA type-2" evidence="1">
    <location>
        <begin position="5"/>
        <end position="149"/>
    </location>
</feature>
<dbReference type="Gene3D" id="3.40.930.10">
    <property type="entry name" value="Mannitol-specific EII, Chain A"/>
    <property type="match status" value="1"/>
</dbReference>
<protein>
    <submittedName>
        <fullName evidence="2">PTS IIA-like nitrogen-regulatory protein PtsN</fullName>
    </submittedName>
</protein>
<evidence type="ECO:0000313" key="3">
    <source>
        <dbReference type="Proteomes" id="UP000006546"/>
    </source>
</evidence>
<dbReference type="RefSeq" id="WP_013758832.1">
    <property type="nucleotide sequence ID" value="NC_015500.1"/>
</dbReference>
<dbReference type="eggNOG" id="COG1762">
    <property type="taxonomic scope" value="Bacteria"/>
</dbReference>
<dbReference type="Proteomes" id="UP000006546">
    <property type="component" value="Chromosome"/>
</dbReference>
<dbReference type="AlphaFoldDB" id="F4LQ49"/>
<organism evidence="2 3">
    <name type="scientific">Treponema brennaborense (strain DSM 12168 / CIP 105900 / DD5/3)</name>
    <dbReference type="NCBI Taxonomy" id="906968"/>
    <lineage>
        <taxon>Bacteria</taxon>
        <taxon>Pseudomonadati</taxon>
        <taxon>Spirochaetota</taxon>
        <taxon>Spirochaetia</taxon>
        <taxon>Spirochaetales</taxon>
        <taxon>Treponemataceae</taxon>
        <taxon>Treponema</taxon>
    </lineage>
</organism>
<dbReference type="KEGG" id="tbe:Trebr_1705"/>
<dbReference type="PROSITE" id="PS51094">
    <property type="entry name" value="PTS_EIIA_TYPE_2"/>
    <property type="match status" value="1"/>
</dbReference>
<gene>
    <name evidence="2" type="ordered locus">Trebr_1705</name>
</gene>
<dbReference type="HOGENOM" id="CLU_072531_5_0_12"/>
<dbReference type="PROSITE" id="PS00372">
    <property type="entry name" value="PTS_EIIA_TYPE_2_HIS"/>
    <property type="match status" value="1"/>
</dbReference>
<dbReference type="PANTHER" id="PTHR47738:SF1">
    <property type="entry name" value="NITROGEN REGULATORY PROTEIN"/>
    <property type="match status" value="1"/>
</dbReference>